<accession>A0A1Z3UD57</accession>
<reference evidence="3 5" key="4">
    <citation type="journal article" date="2023" name="FEMS Microbes">
        <title>Whole genomes of deep-sea sponge-associated bacteria exhibit high novel natural product potential.</title>
        <authorList>
            <person name="Hesketh-Best P.J."/>
            <person name="January G.G."/>
            <person name="Koch M.J."/>
            <person name="Warburton P.J."/>
            <person name="Howell K.L."/>
            <person name="Upton M."/>
        </authorList>
    </citation>
    <scope>NUCLEOTIDE SEQUENCE [LARGE SCALE GENOMIC DNA]</scope>
    <source>
        <strain evidence="3 5">PC206-O</strain>
    </source>
</reference>
<dbReference type="Pfam" id="PF12680">
    <property type="entry name" value="SnoaL_2"/>
    <property type="match status" value="1"/>
</dbReference>
<dbReference type="Gene3D" id="3.10.450.50">
    <property type="match status" value="1"/>
</dbReference>
<evidence type="ECO:0000313" key="2">
    <source>
        <dbReference type="EMBL" id="ASE41223.1"/>
    </source>
</evidence>
<dbReference type="AlphaFoldDB" id="A0A1Z3UD57"/>
<dbReference type="Proteomes" id="UP001272940">
    <property type="component" value="Unassembled WGS sequence"/>
</dbReference>
<dbReference type="InterPro" id="IPR037401">
    <property type="entry name" value="SnoaL-like"/>
</dbReference>
<proteinExistence type="predicted"/>
<organism evidence="2 4">
    <name type="scientific">Brevundimonas vesicularis</name>
    <name type="common">Pseudomonas vesicularis</name>
    <dbReference type="NCBI Taxonomy" id="41276"/>
    <lineage>
        <taxon>Bacteria</taxon>
        <taxon>Pseudomonadati</taxon>
        <taxon>Pseudomonadota</taxon>
        <taxon>Alphaproteobacteria</taxon>
        <taxon>Caulobacterales</taxon>
        <taxon>Caulobacteraceae</taxon>
        <taxon>Brevundimonas</taxon>
    </lineage>
</organism>
<reference evidence="2" key="2">
    <citation type="submission" date="2017-12" db="EMBL/GenBank/DDBJ databases">
        <title>FDA dAtabase for Regulatory Grade micrObial Sequences (FDA-ARGOS): Supporting development and validation of Infectious Disease Dx tests.</title>
        <authorList>
            <person name="Campos J."/>
            <person name="Goldberg B."/>
            <person name="Tallon L."/>
            <person name="Sadzewicz L."/>
            <person name="Sengamalay N."/>
            <person name="Ott S."/>
            <person name="Godinez A."/>
            <person name="Nagaraj S."/>
            <person name="Vavikolanu K."/>
            <person name="Vyas G."/>
            <person name="Nadendla S."/>
            <person name="Aluvathingal J."/>
            <person name="Geyer C."/>
            <person name="Nandy P."/>
            <person name="Hobson J."/>
            <person name="Sichtig H."/>
        </authorList>
    </citation>
    <scope>NUCLEOTIDE SEQUENCE</scope>
    <source>
        <strain evidence="2">FDAARGOS_289</strain>
    </source>
</reference>
<dbReference type="EMBL" id="JAMYEC010000002">
    <property type="protein sequence ID" value="MDX2334332.1"/>
    <property type="molecule type" value="Genomic_DNA"/>
</dbReference>
<evidence type="ECO:0000259" key="1">
    <source>
        <dbReference type="Pfam" id="PF12680"/>
    </source>
</evidence>
<dbReference type="InterPro" id="IPR032710">
    <property type="entry name" value="NTF2-like_dom_sf"/>
</dbReference>
<reference evidence="4" key="1">
    <citation type="submission" date="2017-06" db="EMBL/GenBank/DDBJ databases">
        <title>FDA dAtabase for Regulatory Grade micrObial Sequences (FDA-ARGOS): Supporting development and validation of Infectious Disease Dx tests.</title>
        <authorList>
            <person name="Minogue T."/>
            <person name="Wolcott M."/>
            <person name="Wasieloski L."/>
            <person name="Aguilar W."/>
            <person name="Moore D."/>
            <person name="Tallon L."/>
            <person name="Sadzewicz L."/>
            <person name="Sengamalay N."/>
            <person name="Ott S."/>
            <person name="Godinez A."/>
            <person name="Nagaraj S."/>
            <person name="Nadendla S."/>
            <person name="Geyer C."/>
            <person name="Sichtig H."/>
        </authorList>
    </citation>
    <scope>NUCLEOTIDE SEQUENCE [LARGE SCALE GENOMIC DNA]</scope>
    <source>
        <strain evidence="4">FDAARGOS_289</strain>
    </source>
</reference>
<dbReference type="SUPFAM" id="SSF54427">
    <property type="entry name" value="NTF2-like"/>
    <property type="match status" value="1"/>
</dbReference>
<name>A0A1Z3UD57_BREVE</name>
<reference evidence="3" key="3">
    <citation type="submission" date="2022-06" db="EMBL/GenBank/DDBJ databases">
        <authorList>
            <person name="Hesketh-Best P.J."/>
            <person name="Koch M.J."/>
        </authorList>
    </citation>
    <scope>NUCLEOTIDE SEQUENCE</scope>
    <source>
        <strain evidence="3">PC206-O</strain>
    </source>
</reference>
<feature type="domain" description="SnoaL-like" evidence="1">
    <location>
        <begin position="10"/>
        <end position="93"/>
    </location>
</feature>
<evidence type="ECO:0000313" key="3">
    <source>
        <dbReference type="EMBL" id="MDX2334332.1"/>
    </source>
</evidence>
<protein>
    <submittedName>
        <fullName evidence="2">Nuclear transport factor 2 family protein</fullName>
    </submittedName>
</protein>
<evidence type="ECO:0000313" key="5">
    <source>
        <dbReference type="Proteomes" id="UP001272940"/>
    </source>
</evidence>
<evidence type="ECO:0000313" key="4">
    <source>
        <dbReference type="Proteomes" id="UP000197050"/>
    </source>
</evidence>
<sequence length="109" mass="11805">MSPELPSPIADYVAANARLDLDGMIQTFAVDAVLLDNGKRFEGRDAIRALLKAMVVDLKAIFTPEAVRQDGQAVVMEGPAHGDFPGSPIRFTYRVELEGDAIQTMDVSV</sequence>
<dbReference type="KEGG" id="bvc:CEP68_12785"/>
<dbReference type="GeneID" id="34014092"/>
<keyword evidence="5" id="KW-1185">Reference proteome</keyword>
<dbReference type="Proteomes" id="UP000197050">
    <property type="component" value="Chromosome"/>
</dbReference>
<dbReference type="RefSeq" id="WP_066624581.1">
    <property type="nucleotide sequence ID" value="NZ_CP022048.2"/>
</dbReference>
<gene>
    <name evidence="2" type="ORF">CEP68_12785</name>
    <name evidence="3" type="ORF">NJD11_05175</name>
</gene>
<dbReference type="EMBL" id="CP022048">
    <property type="protein sequence ID" value="ASE41223.1"/>
    <property type="molecule type" value="Genomic_DNA"/>
</dbReference>